<accession>A0ABW9VJC7</accession>
<dbReference type="EMBL" id="WWCM01000002">
    <property type="protein sequence ID" value="MYM38649.1"/>
    <property type="molecule type" value="Genomic_DNA"/>
</dbReference>
<dbReference type="Proteomes" id="UP000478090">
    <property type="component" value="Unassembled WGS sequence"/>
</dbReference>
<name>A0ABW9VJC7_9BURK</name>
<keyword evidence="2" id="KW-1185">Reference proteome</keyword>
<dbReference type="InterPro" id="IPR036086">
    <property type="entry name" value="ParB/Sulfiredoxin_sf"/>
</dbReference>
<evidence type="ECO:0000313" key="2">
    <source>
        <dbReference type="Proteomes" id="UP000478090"/>
    </source>
</evidence>
<reference evidence="1 2" key="1">
    <citation type="submission" date="2019-12" db="EMBL/GenBank/DDBJ databases">
        <title>Novel species isolated from a subtropical stream in China.</title>
        <authorList>
            <person name="Lu H."/>
        </authorList>
    </citation>
    <scope>NUCLEOTIDE SEQUENCE [LARGE SCALE GENOMIC DNA]</scope>
    <source>
        <strain evidence="1 2">CY13W</strain>
    </source>
</reference>
<organism evidence="1 2">
    <name type="scientific">Duganella qianjiadongensis</name>
    <dbReference type="NCBI Taxonomy" id="2692176"/>
    <lineage>
        <taxon>Bacteria</taxon>
        <taxon>Pseudomonadati</taxon>
        <taxon>Pseudomonadota</taxon>
        <taxon>Betaproteobacteria</taxon>
        <taxon>Burkholderiales</taxon>
        <taxon>Oxalobacteraceae</taxon>
        <taxon>Telluria group</taxon>
        <taxon>Duganella</taxon>
    </lineage>
</organism>
<proteinExistence type="predicted"/>
<gene>
    <name evidence="1" type="ORF">GTP27_04830</name>
</gene>
<sequence>MEKRNIGHGSEEGMDAHYGGPIGMHHALLSRPQQVLFGSLQVAPERFQVRNPDACSYVDSVLAKKASIELSRDLVDVLKSGGELDPLLVFDDDGALFVFEGHHRYEAMLEAGFLPNAKVWIQKFKSPDEAQARALALEVNRRAHLAMNKREVLQAYWLALLSGEVTGSVRQRVKRYRISHSTVTRMDKEARVVREELQRMAMTSGVPFTPEYCRGHAPLWKSIAEWREQRHSQERSVDVERLAVEKILRSLTLKYAADIKAQPEAFLTAVEELFFEVTGEPLRLSRDAQAETFSEF</sequence>
<dbReference type="SUPFAM" id="SSF110849">
    <property type="entry name" value="ParB/Sulfiredoxin"/>
    <property type="match status" value="1"/>
</dbReference>
<evidence type="ECO:0000313" key="1">
    <source>
        <dbReference type="EMBL" id="MYM38649.1"/>
    </source>
</evidence>
<comment type="caution">
    <text evidence="1">The sequence shown here is derived from an EMBL/GenBank/DDBJ whole genome shotgun (WGS) entry which is preliminary data.</text>
</comment>
<dbReference type="RefSeq" id="WP_161038031.1">
    <property type="nucleotide sequence ID" value="NZ_WWCM01000002.1"/>
</dbReference>
<protein>
    <submittedName>
        <fullName evidence="1">ParB N-terminal domain-containing protein</fullName>
    </submittedName>
</protein>